<name>A0A8T3D7L8_9TELE</name>
<dbReference type="Gene3D" id="6.10.140.420">
    <property type="match status" value="1"/>
</dbReference>
<dbReference type="Proteomes" id="UP000829720">
    <property type="component" value="Unassembled WGS sequence"/>
</dbReference>
<feature type="compositionally biased region" description="Basic residues" evidence="1">
    <location>
        <begin position="167"/>
        <end position="176"/>
    </location>
</feature>
<feature type="compositionally biased region" description="Polar residues" evidence="1">
    <location>
        <begin position="12"/>
        <end position="27"/>
    </location>
</feature>
<protein>
    <recommendedName>
        <fullName evidence="2">CWF21 domain-containing protein</fullName>
    </recommendedName>
</protein>
<feature type="compositionally biased region" description="Low complexity" evidence="1">
    <location>
        <begin position="576"/>
        <end position="597"/>
    </location>
</feature>
<dbReference type="InterPro" id="IPR047489">
    <property type="entry name" value="SRRM3_cwf21"/>
</dbReference>
<dbReference type="PANTHER" id="PTHR34755:SF2">
    <property type="entry name" value="SERINE_ARGININE REPETITIVE MATRIX PROTEIN 3"/>
    <property type="match status" value="1"/>
</dbReference>
<feature type="domain" description="CWF21" evidence="2">
    <location>
        <begin position="50"/>
        <end position="95"/>
    </location>
</feature>
<keyword evidence="4" id="KW-1185">Reference proteome</keyword>
<feature type="compositionally biased region" description="Basic and acidic residues" evidence="1">
    <location>
        <begin position="177"/>
        <end position="186"/>
    </location>
</feature>
<dbReference type="SMART" id="SM01115">
    <property type="entry name" value="cwf21"/>
    <property type="match status" value="1"/>
</dbReference>
<feature type="region of interest" description="Disordered" evidence="1">
    <location>
        <begin position="97"/>
        <end position="118"/>
    </location>
</feature>
<feature type="compositionally biased region" description="Basic and acidic residues" evidence="1">
    <location>
        <begin position="503"/>
        <end position="522"/>
    </location>
</feature>
<dbReference type="EMBL" id="JAERUA010000011">
    <property type="protein sequence ID" value="KAI1893549.1"/>
    <property type="molecule type" value="Genomic_DNA"/>
</dbReference>
<dbReference type="Pfam" id="PF08312">
    <property type="entry name" value="cwf21"/>
    <property type="match status" value="1"/>
</dbReference>
<comment type="caution">
    <text evidence="3">The sequence shown here is derived from an EMBL/GenBank/DDBJ whole genome shotgun (WGS) entry which is preliminary data.</text>
</comment>
<dbReference type="InterPro" id="IPR029360">
    <property type="entry name" value="SRRM_C"/>
</dbReference>
<sequence length="612" mass="68623">MYDGARVPTPPDSTNGLPQPGASTSRPQPEGGGNQNSESVQVKKAHREIQDHERKRRVELKCMELQEMMEEQGYSEEEIKQKVDTFRQMLMEKEGVIVRADSEQHQDVNRTPHDIKGSRECLVPPEEYMEECDCHINCYDSDSVSHRNCSSQSQMKRKSSRSASPPPKKRKKKKNSHRSDRSSPPHKEKKRRSGRKHKRCRSATGSRKKKRYKHRSGSPKNTLKAKNKQRNRSPVDLTCRGSHKGCCSSRSVSADRPSPPCSRLKQISQLRADGHRPTLSSSGSVSHSSSGSSSSASPRLSPARTNNPANVRQEGNRDGARSSQGSDPDEAKGQKSQDGNEPITACLSPRASLSPQLEGAEVATELPVPPGEGASGNSRHRTVRFPEKDAGHKGTHISDSLPSYHSQAKRNEEVHHKKPRGSHLSQRHHRRRARTRHHSSSVSPIKHDRHTGGSHRRCLTHDSRQCGSSESSSCSTSTSTSRSRSQSREHSSQNKSPHARHNNIRDKDSDSHAPHDDTENRPPHRSRSYSPRSHHRSRSYSPIRKRRNDSPSFMEARRITSARKRPIPYYRPSPSSPSSLSSYASVYSYSRSRSPGRNHSYYSRGSSESPVF</sequence>
<dbReference type="GO" id="GO:0003729">
    <property type="term" value="F:mRNA binding"/>
    <property type="evidence" value="ECO:0007669"/>
    <property type="project" value="TreeGrafter"/>
</dbReference>
<dbReference type="PANTHER" id="PTHR34755">
    <property type="entry name" value="SERINE/ARGININE REPETITIVE MATRIX PROTEIN 3-RELATED"/>
    <property type="match status" value="1"/>
</dbReference>
<dbReference type="CDD" id="cd21376">
    <property type="entry name" value="cwf21_SRRM3"/>
    <property type="match status" value="1"/>
</dbReference>
<evidence type="ECO:0000259" key="2">
    <source>
        <dbReference type="SMART" id="SM01115"/>
    </source>
</evidence>
<feature type="compositionally biased region" description="Basic residues" evidence="1">
    <location>
        <begin position="523"/>
        <end position="547"/>
    </location>
</feature>
<dbReference type="InterPro" id="IPR013170">
    <property type="entry name" value="mRNA_splic_Cwf21_dom"/>
</dbReference>
<feature type="compositionally biased region" description="Basic residues" evidence="1">
    <location>
        <begin position="447"/>
        <end position="458"/>
    </location>
</feature>
<dbReference type="Pfam" id="PF15230">
    <property type="entry name" value="SRRM_C"/>
    <property type="match status" value="1"/>
</dbReference>
<feature type="compositionally biased region" description="Polar residues" evidence="1">
    <location>
        <begin position="397"/>
        <end position="406"/>
    </location>
</feature>
<dbReference type="OrthoDB" id="10267305at2759"/>
<feature type="compositionally biased region" description="Polar residues" evidence="1">
    <location>
        <begin position="600"/>
        <end position="612"/>
    </location>
</feature>
<feature type="compositionally biased region" description="Basic residues" evidence="1">
    <location>
        <begin position="187"/>
        <end position="231"/>
    </location>
</feature>
<reference evidence="3" key="1">
    <citation type="submission" date="2021-01" db="EMBL/GenBank/DDBJ databases">
        <authorList>
            <person name="Zahm M."/>
            <person name="Roques C."/>
            <person name="Cabau C."/>
            <person name="Klopp C."/>
            <person name="Donnadieu C."/>
            <person name="Jouanno E."/>
            <person name="Lampietro C."/>
            <person name="Louis A."/>
            <person name="Herpin A."/>
            <person name="Echchiki A."/>
            <person name="Berthelot C."/>
            <person name="Parey E."/>
            <person name="Roest-Crollius H."/>
            <person name="Braasch I."/>
            <person name="Postlethwait J."/>
            <person name="Bobe J."/>
            <person name="Montfort J."/>
            <person name="Bouchez O."/>
            <person name="Begum T."/>
            <person name="Mejri S."/>
            <person name="Adams A."/>
            <person name="Chen W.-J."/>
            <person name="Guiguen Y."/>
        </authorList>
    </citation>
    <scope>NUCLEOTIDE SEQUENCE</scope>
    <source>
        <tissue evidence="3">Blood</tissue>
    </source>
</reference>
<feature type="region of interest" description="Disordered" evidence="1">
    <location>
        <begin position="143"/>
        <end position="612"/>
    </location>
</feature>
<evidence type="ECO:0000256" key="1">
    <source>
        <dbReference type="SAM" id="MobiDB-lite"/>
    </source>
</evidence>
<evidence type="ECO:0000313" key="4">
    <source>
        <dbReference type="Proteomes" id="UP000829720"/>
    </source>
</evidence>
<feature type="compositionally biased region" description="Low complexity" evidence="1">
    <location>
        <begin position="279"/>
        <end position="304"/>
    </location>
</feature>
<dbReference type="AlphaFoldDB" id="A0A8T3D7L8"/>
<gene>
    <name evidence="3" type="ORF">AGOR_G00124870</name>
</gene>
<accession>A0A8T3D7L8</accession>
<feature type="compositionally biased region" description="Low complexity" evidence="1">
    <location>
        <begin position="465"/>
        <end position="484"/>
    </location>
</feature>
<feature type="region of interest" description="Disordered" evidence="1">
    <location>
        <begin position="1"/>
        <end position="54"/>
    </location>
</feature>
<evidence type="ECO:0000313" key="3">
    <source>
        <dbReference type="EMBL" id="KAI1893549.1"/>
    </source>
</evidence>
<dbReference type="InterPro" id="IPR052109">
    <property type="entry name" value="SRRM_Domain-Containing"/>
</dbReference>
<dbReference type="GO" id="GO:0005634">
    <property type="term" value="C:nucleus"/>
    <property type="evidence" value="ECO:0007669"/>
    <property type="project" value="UniProtKB-ARBA"/>
</dbReference>
<feature type="compositionally biased region" description="Basic residues" evidence="1">
    <location>
        <begin position="416"/>
        <end position="439"/>
    </location>
</feature>
<organism evidence="3 4">
    <name type="scientific">Albula goreensis</name>
    <dbReference type="NCBI Taxonomy" id="1534307"/>
    <lineage>
        <taxon>Eukaryota</taxon>
        <taxon>Metazoa</taxon>
        <taxon>Chordata</taxon>
        <taxon>Craniata</taxon>
        <taxon>Vertebrata</taxon>
        <taxon>Euteleostomi</taxon>
        <taxon>Actinopterygii</taxon>
        <taxon>Neopterygii</taxon>
        <taxon>Teleostei</taxon>
        <taxon>Albuliformes</taxon>
        <taxon>Albulidae</taxon>
        <taxon>Albula</taxon>
    </lineage>
</organism>
<proteinExistence type="predicted"/>